<dbReference type="InterPro" id="IPR002350">
    <property type="entry name" value="Kazal_dom"/>
</dbReference>
<dbReference type="PRINTS" id="PR00834">
    <property type="entry name" value="PROTEASES2C"/>
</dbReference>
<evidence type="ECO:0000256" key="3">
    <source>
        <dbReference type="ARBA" id="ARBA00022525"/>
    </source>
</evidence>
<dbReference type="GeneID" id="116558308"/>
<dbReference type="SUPFAM" id="SSF50494">
    <property type="entry name" value="Trypsin-like serine proteases"/>
    <property type="match status" value="1"/>
</dbReference>
<dbReference type="Gene3D" id="2.40.10.120">
    <property type="match status" value="1"/>
</dbReference>
<feature type="domain" description="IGFBP N-terminal" evidence="10">
    <location>
        <begin position="49"/>
        <end position="122"/>
    </location>
</feature>
<keyword evidence="4 13" id="KW-0645">Protease</keyword>
<evidence type="ECO:0000256" key="4">
    <source>
        <dbReference type="ARBA" id="ARBA00022670"/>
    </source>
</evidence>
<gene>
    <name evidence="13" type="primary">HTRA4</name>
</gene>
<dbReference type="Gene3D" id="3.30.60.30">
    <property type="match status" value="1"/>
</dbReference>
<dbReference type="Gene3D" id="2.30.42.10">
    <property type="match status" value="1"/>
</dbReference>
<dbReference type="FunFam" id="2.40.10.120:FF:000002">
    <property type="entry name" value="HtrA serine peptidase 3"/>
    <property type="match status" value="1"/>
</dbReference>
<dbReference type="SUPFAM" id="SSF100895">
    <property type="entry name" value="Kazal-type serine protease inhibitors"/>
    <property type="match status" value="1"/>
</dbReference>
<evidence type="ECO:0000256" key="6">
    <source>
        <dbReference type="ARBA" id="ARBA00022801"/>
    </source>
</evidence>
<feature type="domain" description="PDZ" evidence="9">
    <location>
        <begin position="422"/>
        <end position="478"/>
    </location>
</feature>
<dbReference type="CDD" id="cd00104">
    <property type="entry name" value="KAZAL_FS"/>
    <property type="match status" value="1"/>
</dbReference>
<evidence type="ECO:0000256" key="8">
    <source>
        <dbReference type="ARBA" id="ARBA00023157"/>
    </source>
</evidence>
<organism evidence="12 13">
    <name type="scientific">Sapajus apella</name>
    <name type="common">Brown-capped capuchin</name>
    <name type="synonym">Cebus apella</name>
    <dbReference type="NCBI Taxonomy" id="9515"/>
    <lineage>
        <taxon>Eukaryota</taxon>
        <taxon>Metazoa</taxon>
        <taxon>Chordata</taxon>
        <taxon>Craniata</taxon>
        <taxon>Vertebrata</taxon>
        <taxon>Euteleostomi</taxon>
        <taxon>Mammalia</taxon>
        <taxon>Eutheria</taxon>
        <taxon>Euarchontoglires</taxon>
        <taxon>Primates</taxon>
        <taxon>Haplorrhini</taxon>
        <taxon>Platyrrhini</taxon>
        <taxon>Cebidae</taxon>
        <taxon>Cebinae</taxon>
        <taxon>Sapajus</taxon>
    </lineage>
</organism>
<dbReference type="GO" id="GO:0043065">
    <property type="term" value="P:positive regulation of apoptotic process"/>
    <property type="evidence" value="ECO:0007669"/>
    <property type="project" value="TreeGrafter"/>
</dbReference>
<dbReference type="PROSITE" id="PS51323">
    <property type="entry name" value="IGFBP_N_2"/>
    <property type="match status" value="1"/>
</dbReference>
<sequence>MKSLKSGNEEGRRMIRPQLRPAGLGRCLLPGLLLLLVPVPWAGAKRLQAQLACPAVCQPTRCPALPRCALGTTPVFDLCRCCRVCPAAEGEVCGGARGRPCAPGLQCLQSLGPWLPSTCGCPTLGAAVCGSDRRTYPSLCALRANNRAARRRGELPAVPVQWGDCRDTGTRSAGPLRSNYNFIAPVVEKVAPSVVHLQLWRRLLPGSKPVPVYSGSGFIVSEDGLIITNAHVVMNQKGIEVELQSGAHYEAIINDIDLKLDLAVIKIEPNADLPVLLLGRSSDLRAGKFVVALGSPFSLQKTATAGIVSTTQRGGKELGIENSDMDYIQTDAIVNQGNSGGPLVNLDGDVMGVNTLRMTDGISFAVPSDRVREFLAEYHERQLKGKAFSQKKYLGLQMLPLTMPLIQEMKMRDPAFPNVSSGVYVCKVIEGTSAESSGLRGHDVIVNINGKPVTTTTDVVEALDSDSLSMVVLRGRSNLFLTVTPEIIN</sequence>
<dbReference type="InterPro" id="IPR001940">
    <property type="entry name" value="Peptidase_S1C"/>
</dbReference>
<keyword evidence="3" id="KW-0964">Secreted</keyword>
<evidence type="ECO:0000256" key="1">
    <source>
        <dbReference type="ARBA" id="ARBA00004613"/>
    </source>
</evidence>
<keyword evidence="6" id="KW-0378">Hydrolase</keyword>
<dbReference type="Gene3D" id="4.10.40.20">
    <property type="match status" value="1"/>
</dbReference>
<feature type="domain" description="Kazal-like" evidence="11">
    <location>
        <begin position="113"/>
        <end position="167"/>
    </location>
</feature>
<dbReference type="GO" id="GO:0004252">
    <property type="term" value="F:serine-type endopeptidase activity"/>
    <property type="evidence" value="ECO:0007669"/>
    <property type="project" value="InterPro"/>
</dbReference>
<dbReference type="SMART" id="SM00280">
    <property type="entry name" value="KAZAL"/>
    <property type="match status" value="1"/>
</dbReference>
<evidence type="ECO:0000259" key="10">
    <source>
        <dbReference type="PROSITE" id="PS51323"/>
    </source>
</evidence>
<dbReference type="PANTHER" id="PTHR22939">
    <property type="entry name" value="SERINE PROTEASE FAMILY S1C HTRA-RELATED"/>
    <property type="match status" value="1"/>
</dbReference>
<keyword evidence="12" id="KW-1185">Reference proteome</keyword>
<dbReference type="GO" id="GO:0006508">
    <property type="term" value="P:proteolysis"/>
    <property type="evidence" value="ECO:0007669"/>
    <property type="project" value="UniProtKB-KW"/>
</dbReference>
<dbReference type="GO" id="GO:0005576">
    <property type="term" value="C:extracellular region"/>
    <property type="evidence" value="ECO:0007669"/>
    <property type="project" value="UniProtKB-SubCell"/>
</dbReference>
<dbReference type="CTD" id="203100"/>
<dbReference type="AlphaFoldDB" id="A0A6J3INC4"/>
<dbReference type="PANTHER" id="PTHR22939:SF105">
    <property type="entry name" value="SERINE PROTEASE HTRA4"/>
    <property type="match status" value="1"/>
</dbReference>
<dbReference type="InterPro" id="IPR000867">
    <property type="entry name" value="IGFBP-like"/>
</dbReference>
<dbReference type="SMART" id="SM00121">
    <property type="entry name" value="IB"/>
    <property type="match status" value="1"/>
</dbReference>
<dbReference type="RefSeq" id="XP_032144033.1">
    <property type="nucleotide sequence ID" value="XM_032288142.1"/>
</dbReference>
<dbReference type="Pfam" id="PF17820">
    <property type="entry name" value="PDZ_6"/>
    <property type="match status" value="1"/>
</dbReference>
<comment type="similarity">
    <text evidence="2">Belongs to the peptidase S1C family.</text>
</comment>
<keyword evidence="8" id="KW-1015">Disulfide bond</keyword>
<protein>
    <submittedName>
        <fullName evidence="13">Serine protease HTRA4</fullName>
    </submittedName>
</protein>
<dbReference type="Pfam" id="PF00219">
    <property type="entry name" value="IGFBP"/>
    <property type="match status" value="1"/>
</dbReference>
<dbReference type="InterPro" id="IPR009030">
    <property type="entry name" value="Growth_fac_rcpt_cys_sf"/>
</dbReference>
<evidence type="ECO:0000259" key="9">
    <source>
        <dbReference type="PROSITE" id="PS50106"/>
    </source>
</evidence>
<evidence type="ECO:0000256" key="2">
    <source>
        <dbReference type="ARBA" id="ARBA00010541"/>
    </source>
</evidence>
<evidence type="ECO:0000256" key="5">
    <source>
        <dbReference type="ARBA" id="ARBA00022729"/>
    </source>
</evidence>
<dbReference type="InterPro" id="IPR041489">
    <property type="entry name" value="PDZ_6"/>
</dbReference>
<dbReference type="Proteomes" id="UP000504640">
    <property type="component" value="Unplaced"/>
</dbReference>
<keyword evidence="7" id="KW-0720">Serine protease</keyword>
<evidence type="ECO:0000313" key="12">
    <source>
        <dbReference type="Proteomes" id="UP000504640"/>
    </source>
</evidence>
<dbReference type="InterPro" id="IPR009003">
    <property type="entry name" value="Peptidase_S1_PA"/>
</dbReference>
<dbReference type="CDD" id="cd06785">
    <property type="entry name" value="cpPDZ_HtrA-like"/>
    <property type="match status" value="1"/>
</dbReference>
<dbReference type="InterPro" id="IPR036058">
    <property type="entry name" value="Kazal_dom_sf"/>
</dbReference>
<evidence type="ECO:0000256" key="7">
    <source>
        <dbReference type="ARBA" id="ARBA00022825"/>
    </source>
</evidence>
<dbReference type="PROSITE" id="PS50106">
    <property type="entry name" value="PDZ"/>
    <property type="match status" value="1"/>
</dbReference>
<dbReference type="SMART" id="SM00228">
    <property type="entry name" value="PDZ"/>
    <property type="match status" value="1"/>
</dbReference>
<dbReference type="Pfam" id="PF07648">
    <property type="entry name" value="Kazal_2"/>
    <property type="match status" value="1"/>
</dbReference>
<accession>A0A6J3INC4</accession>
<evidence type="ECO:0000259" key="11">
    <source>
        <dbReference type="PROSITE" id="PS51465"/>
    </source>
</evidence>
<dbReference type="Pfam" id="PF13365">
    <property type="entry name" value="Trypsin_2"/>
    <property type="match status" value="1"/>
</dbReference>
<reference evidence="13" key="1">
    <citation type="submission" date="2025-08" db="UniProtKB">
        <authorList>
            <consortium name="RefSeq"/>
        </authorList>
    </citation>
    <scope>IDENTIFICATION</scope>
    <source>
        <tissue evidence="13">Blood</tissue>
    </source>
</reference>
<dbReference type="GO" id="GO:0012501">
    <property type="term" value="P:programmed cell death"/>
    <property type="evidence" value="ECO:0007669"/>
    <property type="project" value="TreeGrafter"/>
</dbReference>
<proteinExistence type="inferred from homology"/>
<dbReference type="PROSITE" id="PS51465">
    <property type="entry name" value="KAZAL_2"/>
    <property type="match status" value="1"/>
</dbReference>
<evidence type="ECO:0000313" key="13">
    <source>
        <dbReference type="RefSeq" id="XP_032144033.1"/>
    </source>
</evidence>
<keyword evidence="5" id="KW-0732">Signal</keyword>
<dbReference type="InterPro" id="IPR001478">
    <property type="entry name" value="PDZ"/>
</dbReference>
<comment type="subcellular location">
    <subcellularLocation>
        <location evidence="1">Secreted</location>
    </subcellularLocation>
</comment>
<dbReference type="SUPFAM" id="SSF57184">
    <property type="entry name" value="Growth factor receptor domain"/>
    <property type="match status" value="1"/>
</dbReference>
<dbReference type="InterPro" id="IPR036034">
    <property type="entry name" value="PDZ_sf"/>
</dbReference>
<dbReference type="SUPFAM" id="SSF50156">
    <property type="entry name" value="PDZ domain-like"/>
    <property type="match status" value="1"/>
</dbReference>
<name>A0A6J3INC4_SAPAP</name>